<dbReference type="Proteomes" id="UP001482620">
    <property type="component" value="Unassembled WGS sequence"/>
</dbReference>
<organism evidence="1 2">
    <name type="scientific">Ilyodon furcidens</name>
    <name type="common">goldbreast splitfin</name>
    <dbReference type="NCBI Taxonomy" id="33524"/>
    <lineage>
        <taxon>Eukaryota</taxon>
        <taxon>Metazoa</taxon>
        <taxon>Chordata</taxon>
        <taxon>Craniata</taxon>
        <taxon>Vertebrata</taxon>
        <taxon>Euteleostomi</taxon>
        <taxon>Actinopterygii</taxon>
        <taxon>Neopterygii</taxon>
        <taxon>Teleostei</taxon>
        <taxon>Neoteleostei</taxon>
        <taxon>Acanthomorphata</taxon>
        <taxon>Ovalentaria</taxon>
        <taxon>Atherinomorphae</taxon>
        <taxon>Cyprinodontiformes</taxon>
        <taxon>Goodeidae</taxon>
        <taxon>Ilyodon</taxon>
    </lineage>
</organism>
<protein>
    <submittedName>
        <fullName evidence="1">Uncharacterized protein</fullName>
    </submittedName>
</protein>
<evidence type="ECO:0000313" key="2">
    <source>
        <dbReference type="Proteomes" id="UP001482620"/>
    </source>
</evidence>
<keyword evidence="2" id="KW-1185">Reference proteome</keyword>
<dbReference type="EMBL" id="JAHRIQ010023176">
    <property type="protein sequence ID" value="MEQ2227611.1"/>
    <property type="molecule type" value="Genomic_DNA"/>
</dbReference>
<evidence type="ECO:0000313" key="1">
    <source>
        <dbReference type="EMBL" id="MEQ2227611.1"/>
    </source>
</evidence>
<reference evidence="1 2" key="1">
    <citation type="submission" date="2021-06" db="EMBL/GenBank/DDBJ databases">
        <authorList>
            <person name="Palmer J.M."/>
        </authorList>
    </citation>
    <scope>NUCLEOTIDE SEQUENCE [LARGE SCALE GENOMIC DNA]</scope>
    <source>
        <strain evidence="2">if_2019</strain>
        <tissue evidence="1">Muscle</tissue>
    </source>
</reference>
<accession>A0ABV0T4C7</accession>
<gene>
    <name evidence="1" type="ORF">ILYODFUR_000134</name>
</gene>
<comment type="caution">
    <text evidence="1">The sequence shown here is derived from an EMBL/GenBank/DDBJ whole genome shotgun (WGS) entry which is preliminary data.</text>
</comment>
<name>A0ABV0T4C7_9TELE</name>
<proteinExistence type="predicted"/>
<sequence length="128" mass="14453">MCYIKPPNTFIGIVIQLQDRMATYFHFPSRHQQILILNVLVIEIVHDQMLFNKGHKPTAPEPLPFLIVDMSCFPTYSSFLSTLAPPGQKSSILFSPVKVKMEEPHVSSPFGQETGPQHQRSYAVLKSA</sequence>